<organism evidence="2 3">
    <name type="scientific">Ambispora leptoticha</name>
    <dbReference type="NCBI Taxonomy" id="144679"/>
    <lineage>
        <taxon>Eukaryota</taxon>
        <taxon>Fungi</taxon>
        <taxon>Fungi incertae sedis</taxon>
        <taxon>Mucoromycota</taxon>
        <taxon>Glomeromycotina</taxon>
        <taxon>Glomeromycetes</taxon>
        <taxon>Archaeosporales</taxon>
        <taxon>Ambisporaceae</taxon>
        <taxon>Ambispora</taxon>
    </lineage>
</organism>
<feature type="compositionally biased region" description="Polar residues" evidence="1">
    <location>
        <begin position="106"/>
        <end position="116"/>
    </location>
</feature>
<evidence type="ECO:0000313" key="2">
    <source>
        <dbReference type="EMBL" id="CAG8770843.1"/>
    </source>
</evidence>
<feature type="non-terminal residue" evidence="2">
    <location>
        <position position="1"/>
    </location>
</feature>
<reference evidence="2" key="1">
    <citation type="submission" date="2021-06" db="EMBL/GenBank/DDBJ databases">
        <authorList>
            <person name="Kallberg Y."/>
            <person name="Tangrot J."/>
            <person name="Rosling A."/>
        </authorList>
    </citation>
    <scope>NUCLEOTIDE SEQUENCE</scope>
    <source>
        <strain evidence="2">FL130A</strain>
    </source>
</reference>
<sequence>NCGQKTKTEIMDLLVDRLGKPKNELDNNCLDAVAKKVLYFYGEEKETKSKAISSMVGQVVEITQRTFGPENKRRLLDQNLLFKYRNSIFGKDICDFYPVGSESAEPISQPQPQNDKGTAAPDSDGENQ</sequence>
<dbReference type="EMBL" id="CAJVPS010052294">
    <property type="protein sequence ID" value="CAG8770843.1"/>
    <property type="molecule type" value="Genomic_DNA"/>
</dbReference>
<accession>A0A9N9NY11</accession>
<dbReference type="OrthoDB" id="10579257at2759"/>
<evidence type="ECO:0000256" key="1">
    <source>
        <dbReference type="SAM" id="MobiDB-lite"/>
    </source>
</evidence>
<dbReference type="Proteomes" id="UP000789508">
    <property type="component" value="Unassembled WGS sequence"/>
</dbReference>
<evidence type="ECO:0000313" key="3">
    <source>
        <dbReference type="Proteomes" id="UP000789508"/>
    </source>
</evidence>
<feature type="region of interest" description="Disordered" evidence="1">
    <location>
        <begin position="101"/>
        <end position="128"/>
    </location>
</feature>
<name>A0A9N9NY11_9GLOM</name>
<gene>
    <name evidence="2" type="ORF">ALEPTO_LOCUS14136</name>
</gene>
<dbReference type="AlphaFoldDB" id="A0A9N9NY11"/>
<comment type="caution">
    <text evidence="2">The sequence shown here is derived from an EMBL/GenBank/DDBJ whole genome shotgun (WGS) entry which is preliminary data.</text>
</comment>
<protein>
    <submittedName>
        <fullName evidence="2">6004_t:CDS:1</fullName>
    </submittedName>
</protein>
<feature type="non-terminal residue" evidence="2">
    <location>
        <position position="128"/>
    </location>
</feature>
<proteinExistence type="predicted"/>
<keyword evidence="3" id="KW-1185">Reference proteome</keyword>